<dbReference type="InterPro" id="IPR050266">
    <property type="entry name" value="AB_hydrolase_sf"/>
</dbReference>
<organism evidence="2 3">
    <name type="scientific">Cupriavidus pauculus</name>
    <dbReference type="NCBI Taxonomy" id="82633"/>
    <lineage>
        <taxon>Bacteria</taxon>
        <taxon>Pseudomonadati</taxon>
        <taxon>Pseudomonadota</taxon>
        <taxon>Betaproteobacteria</taxon>
        <taxon>Burkholderiales</taxon>
        <taxon>Burkholderiaceae</taxon>
        <taxon>Cupriavidus</taxon>
    </lineage>
</organism>
<dbReference type="Pfam" id="PF00561">
    <property type="entry name" value="Abhydrolase_1"/>
    <property type="match status" value="1"/>
</dbReference>
<dbReference type="InterPro" id="IPR000073">
    <property type="entry name" value="AB_hydrolase_1"/>
</dbReference>
<dbReference type="Proteomes" id="UP000234341">
    <property type="component" value="Unassembled WGS sequence"/>
</dbReference>
<name>A0A2N5C6R5_9BURK</name>
<protein>
    <submittedName>
        <fullName evidence="2">Alpha/beta hydrolase</fullName>
    </submittedName>
</protein>
<evidence type="ECO:0000259" key="1">
    <source>
        <dbReference type="Pfam" id="PF00561"/>
    </source>
</evidence>
<proteinExistence type="predicted"/>
<dbReference type="GO" id="GO:0016020">
    <property type="term" value="C:membrane"/>
    <property type="evidence" value="ECO:0007669"/>
    <property type="project" value="TreeGrafter"/>
</dbReference>
<reference evidence="2 3" key="1">
    <citation type="submission" date="2017-12" db="EMBL/GenBank/DDBJ databases">
        <title>Genome sequence of the active heterotrophic nitrifier-denitrifier, Cupriavidus pauculus UM1.</title>
        <authorList>
            <person name="Putonti C."/>
            <person name="Castignetti D."/>
        </authorList>
    </citation>
    <scope>NUCLEOTIDE SEQUENCE [LARGE SCALE GENOMIC DNA]</scope>
    <source>
        <strain evidence="2 3">UM1</strain>
    </source>
</reference>
<dbReference type="GO" id="GO:0047372">
    <property type="term" value="F:monoacylglycerol lipase activity"/>
    <property type="evidence" value="ECO:0007669"/>
    <property type="project" value="TreeGrafter"/>
</dbReference>
<dbReference type="EMBL" id="PJRP01000015">
    <property type="protein sequence ID" value="PLP97877.1"/>
    <property type="molecule type" value="Genomic_DNA"/>
</dbReference>
<dbReference type="SUPFAM" id="SSF53474">
    <property type="entry name" value="alpha/beta-Hydrolases"/>
    <property type="match status" value="1"/>
</dbReference>
<evidence type="ECO:0000313" key="3">
    <source>
        <dbReference type="Proteomes" id="UP000234341"/>
    </source>
</evidence>
<dbReference type="AlphaFoldDB" id="A0A2N5C6R5"/>
<dbReference type="InterPro" id="IPR029058">
    <property type="entry name" value="AB_hydrolase_fold"/>
</dbReference>
<feature type="domain" description="AB hydrolase-1" evidence="1">
    <location>
        <begin position="44"/>
        <end position="289"/>
    </location>
</feature>
<comment type="caution">
    <text evidence="2">The sequence shown here is derived from an EMBL/GenBank/DDBJ whole genome shotgun (WGS) entry which is preliminary data.</text>
</comment>
<dbReference type="PANTHER" id="PTHR43798:SF33">
    <property type="entry name" value="HYDROLASE, PUTATIVE (AFU_ORTHOLOGUE AFUA_2G14860)-RELATED"/>
    <property type="match status" value="1"/>
</dbReference>
<keyword evidence="2" id="KW-0378">Hydrolase</keyword>
<dbReference type="Gene3D" id="3.40.50.1820">
    <property type="entry name" value="alpha/beta hydrolase"/>
    <property type="match status" value="1"/>
</dbReference>
<evidence type="ECO:0000313" key="2">
    <source>
        <dbReference type="EMBL" id="PLP97877.1"/>
    </source>
</evidence>
<gene>
    <name evidence="2" type="ORF">CYJ10_25490</name>
</gene>
<accession>A0A2N5C6R5</accession>
<dbReference type="OrthoDB" id="9799989at2"/>
<sequence>MTLAAALASPAHADAPGPDISHLAIHDDMQLRRMVTHNDHAKGTVLLLHGFPETLHAWDSIAQTLGAEYEVHAFDWPGYGESSRPTPDRFAYAPADYAKVLKAYIDRAGIDKSKLVIYATDIGALPALIAALDDPGVAKSIIVGDFAPFDRPQFMQERLQALKDPKSAKAVRDAFNTTRDEILENAFTRGLAPALRYELSATYRADLARGWQNGALTSADAFYHYYSHFTRDQDAFEARLDKLKTPIKVIWGDQDLYIHKEMGIEFARRLGAPIELLAQTGHYPHLQHPQHAVREIRAALP</sequence>
<dbReference type="GO" id="GO:0046464">
    <property type="term" value="P:acylglycerol catabolic process"/>
    <property type="evidence" value="ECO:0007669"/>
    <property type="project" value="TreeGrafter"/>
</dbReference>
<dbReference type="PANTHER" id="PTHR43798">
    <property type="entry name" value="MONOACYLGLYCEROL LIPASE"/>
    <property type="match status" value="1"/>
</dbReference>
<dbReference type="STRING" id="82633.GCA_000974605_01271"/>